<evidence type="ECO:0000313" key="9">
    <source>
        <dbReference type="Proteomes" id="UP001358586"/>
    </source>
</evidence>
<evidence type="ECO:0000256" key="6">
    <source>
        <dbReference type="ARBA" id="ARBA00023242"/>
    </source>
</evidence>
<comment type="subcellular location">
    <subcellularLocation>
        <location evidence="1">Nucleus</location>
    </subcellularLocation>
</comment>
<comment type="caution">
    <text evidence="8">The sequence shown here is derived from an EMBL/GenBank/DDBJ whole genome shotgun (WGS) entry which is preliminary data.</text>
</comment>
<keyword evidence="9" id="KW-1185">Reference proteome</keyword>
<evidence type="ECO:0000313" key="8">
    <source>
        <dbReference type="EMBL" id="KAK5829670.1"/>
    </source>
</evidence>
<evidence type="ECO:0000256" key="3">
    <source>
        <dbReference type="ARBA" id="ARBA00022763"/>
    </source>
</evidence>
<reference evidence="8 9" key="1">
    <citation type="submission" date="2023-03" db="EMBL/GenBank/DDBJ databases">
        <title>WGS of Gossypium arboreum.</title>
        <authorList>
            <person name="Yu D."/>
        </authorList>
    </citation>
    <scope>NUCLEOTIDE SEQUENCE [LARGE SCALE GENOMIC DNA]</scope>
    <source>
        <tissue evidence="8">Leaf</tissue>
    </source>
</reference>
<dbReference type="SUPFAM" id="SSF52540">
    <property type="entry name" value="P-loop containing nucleoside triphosphate hydrolases"/>
    <property type="match status" value="1"/>
</dbReference>
<keyword evidence="2" id="KW-0547">Nucleotide-binding</keyword>
<name>A0ABR0PRT1_GOSAR</name>
<protein>
    <recommendedName>
        <fullName evidence="7">RecA family profile 1 domain-containing protein</fullName>
    </recommendedName>
</protein>
<evidence type="ECO:0000256" key="2">
    <source>
        <dbReference type="ARBA" id="ARBA00022741"/>
    </source>
</evidence>
<sequence length="382" mass="42759">MDDSSMQRLFSTCPKLEKLYLIEKAVHVLNEAAELLACFPFDNETHLFSTGIWLGPVPSKPDGFRDMKSRIVMTDARFAVARVMYNLDVVKALPNIHLVDSTFGCPILDRLLYGGIPCDSITEIVAESGSGKTQICLQLSLHAQLPVSHGGLAASSLYLHTEFPFPFRRLHQLCLSFRSSNAHHFPVNDNPCDRIFVQSVHSADHLLEIMSKTDPFIENSKNQVPVRLIVIDSIAALFRSDFDNTPVELKRRSSLFFKISSKLKALAKRFNLAVLVTNQVVDLVGPNEGINGLRIGNLGCLHTSGRRVCPALGLAWANCVNSRLFLSRNEEVIREENEQSNGQSCDFVKKKMRKLYVVFAPHLPESSCEFEITREGLFGVER</sequence>
<keyword evidence="3" id="KW-0227">DNA damage</keyword>
<gene>
    <name evidence="8" type="ORF">PVK06_013463</name>
</gene>
<dbReference type="Pfam" id="PF08423">
    <property type="entry name" value="Rad51"/>
    <property type="match status" value="1"/>
</dbReference>
<dbReference type="CDD" id="cd19491">
    <property type="entry name" value="XRCC3"/>
    <property type="match status" value="1"/>
</dbReference>
<accession>A0ABR0PRT1</accession>
<proteinExistence type="predicted"/>
<dbReference type="PANTHER" id="PTHR46487:SF1">
    <property type="entry name" value="DNA REPAIR PROTEIN XRCC3"/>
    <property type="match status" value="1"/>
</dbReference>
<evidence type="ECO:0000256" key="5">
    <source>
        <dbReference type="ARBA" id="ARBA00023204"/>
    </source>
</evidence>
<dbReference type="PROSITE" id="PS50162">
    <property type="entry name" value="RECA_2"/>
    <property type="match status" value="1"/>
</dbReference>
<evidence type="ECO:0000259" key="7">
    <source>
        <dbReference type="PROSITE" id="PS50162"/>
    </source>
</evidence>
<dbReference type="Gene3D" id="3.40.50.300">
    <property type="entry name" value="P-loop containing nucleotide triphosphate hydrolases"/>
    <property type="match status" value="1"/>
</dbReference>
<keyword evidence="5" id="KW-0234">DNA repair</keyword>
<dbReference type="EMBL" id="JARKNE010000005">
    <property type="protein sequence ID" value="KAK5829670.1"/>
    <property type="molecule type" value="Genomic_DNA"/>
</dbReference>
<dbReference type="InterPro" id="IPR020588">
    <property type="entry name" value="RecA_ATP-bd"/>
</dbReference>
<dbReference type="InterPro" id="IPR027417">
    <property type="entry name" value="P-loop_NTPase"/>
</dbReference>
<feature type="domain" description="RecA family profile 1" evidence="7">
    <location>
        <begin position="97"/>
        <end position="280"/>
    </location>
</feature>
<organism evidence="8 9">
    <name type="scientific">Gossypium arboreum</name>
    <name type="common">Tree cotton</name>
    <name type="synonym">Gossypium nanking</name>
    <dbReference type="NCBI Taxonomy" id="29729"/>
    <lineage>
        <taxon>Eukaryota</taxon>
        <taxon>Viridiplantae</taxon>
        <taxon>Streptophyta</taxon>
        <taxon>Embryophyta</taxon>
        <taxon>Tracheophyta</taxon>
        <taxon>Spermatophyta</taxon>
        <taxon>Magnoliopsida</taxon>
        <taxon>eudicotyledons</taxon>
        <taxon>Gunneridae</taxon>
        <taxon>Pentapetalae</taxon>
        <taxon>rosids</taxon>
        <taxon>malvids</taxon>
        <taxon>Malvales</taxon>
        <taxon>Malvaceae</taxon>
        <taxon>Malvoideae</taxon>
        <taxon>Gossypium</taxon>
    </lineage>
</organism>
<evidence type="ECO:0000256" key="1">
    <source>
        <dbReference type="ARBA" id="ARBA00004123"/>
    </source>
</evidence>
<dbReference type="InterPro" id="IPR013632">
    <property type="entry name" value="Rad51_C"/>
</dbReference>
<dbReference type="InterPro" id="IPR047348">
    <property type="entry name" value="XRCC3-like_C"/>
</dbReference>
<dbReference type="PANTHER" id="PTHR46487">
    <property type="entry name" value="DNA REPAIR PROTEIN XRCC3"/>
    <property type="match status" value="1"/>
</dbReference>
<dbReference type="Proteomes" id="UP001358586">
    <property type="component" value="Chromosome 5"/>
</dbReference>
<keyword evidence="4" id="KW-0067">ATP-binding</keyword>
<evidence type="ECO:0000256" key="4">
    <source>
        <dbReference type="ARBA" id="ARBA00022840"/>
    </source>
</evidence>
<keyword evidence="6" id="KW-0539">Nucleus</keyword>